<reference evidence="1" key="1">
    <citation type="submission" date="2018-05" db="EMBL/GenBank/DDBJ databases">
        <authorList>
            <person name="Lanie J.A."/>
            <person name="Ng W.-L."/>
            <person name="Kazmierczak K.M."/>
            <person name="Andrzejewski T.M."/>
            <person name="Davidsen T.M."/>
            <person name="Wayne K.J."/>
            <person name="Tettelin H."/>
            <person name="Glass J.I."/>
            <person name="Rusch D."/>
            <person name="Podicherti R."/>
            <person name="Tsui H.-C.T."/>
            <person name="Winkler M.E."/>
        </authorList>
    </citation>
    <scope>NUCLEOTIDE SEQUENCE</scope>
</reference>
<sequence>RSNFLDLENDVIWVFCVNAWKDRRMRVRIMSICFTWFPIGGLGKFKTYQNLVDFTIMWEFYLEGV</sequence>
<proteinExistence type="predicted"/>
<gene>
    <name evidence="1" type="ORF">METZ01_LOCUS79592</name>
</gene>
<dbReference type="AlphaFoldDB" id="A0A381UGH2"/>
<feature type="non-terminal residue" evidence="1">
    <location>
        <position position="1"/>
    </location>
</feature>
<dbReference type="EMBL" id="UINC01006304">
    <property type="protein sequence ID" value="SVA26738.1"/>
    <property type="molecule type" value="Genomic_DNA"/>
</dbReference>
<name>A0A381UGH2_9ZZZZ</name>
<accession>A0A381UGH2</accession>
<protein>
    <submittedName>
        <fullName evidence="1">Uncharacterized protein</fullName>
    </submittedName>
</protein>
<evidence type="ECO:0000313" key="1">
    <source>
        <dbReference type="EMBL" id="SVA26738.1"/>
    </source>
</evidence>
<organism evidence="1">
    <name type="scientific">marine metagenome</name>
    <dbReference type="NCBI Taxonomy" id="408172"/>
    <lineage>
        <taxon>unclassified sequences</taxon>
        <taxon>metagenomes</taxon>
        <taxon>ecological metagenomes</taxon>
    </lineage>
</organism>